<organism evidence="1 2">
    <name type="scientific">Mucilaginibacter conchicola</name>
    <dbReference type="NCBI Taxonomy" id="2303333"/>
    <lineage>
        <taxon>Bacteria</taxon>
        <taxon>Pseudomonadati</taxon>
        <taxon>Bacteroidota</taxon>
        <taxon>Sphingobacteriia</taxon>
        <taxon>Sphingobacteriales</taxon>
        <taxon>Sphingobacteriaceae</taxon>
        <taxon>Mucilaginibacter</taxon>
    </lineage>
</organism>
<sequence length="77" mass="9165">MKFLLRTSDLREFNFIIDEIVTTYGLQSEKSVDYHVLDKELTEIFISLNFLFSIQSKGIQIIPLIMRFHQGDHVFRQ</sequence>
<name>A0A372NW05_9SPHI</name>
<keyword evidence="2" id="KW-1185">Reference proteome</keyword>
<protein>
    <submittedName>
        <fullName evidence="1">Uncharacterized protein</fullName>
    </submittedName>
</protein>
<dbReference type="AlphaFoldDB" id="A0A372NW05"/>
<evidence type="ECO:0000313" key="1">
    <source>
        <dbReference type="EMBL" id="RFZ94308.1"/>
    </source>
</evidence>
<accession>A0A372NW05</accession>
<evidence type="ECO:0000313" key="2">
    <source>
        <dbReference type="Proteomes" id="UP000264217"/>
    </source>
</evidence>
<dbReference type="EMBL" id="QWDC01000001">
    <property type="protein sequence ID" value="RFZ94308.1"/>
    <property type="molecule type" value="Genomic_DNA"/>
</dbReference>
<comment type="caution">
    <text evidence="1">The sequence shown here is derived from an EMBL/GenBank/DDBJ whole genome shotgun (WGS) entry which is preliminary data.</text>
</comment>
<gene>
    <name evidence="1" type="ORF">D0C36_01770</name>
</gene>
<reference evidence="1 2" key="1">
    <citation type="submission" date="2018-08" db="EMBL/GenBank/DDBJ databases">
        <title>Mucilaginibacter sp. MYSH2.</title>
        <authorList>
            <person name="Seo T."/>
        </authorList>
    </citation>
    <scope>NUCLEOTIDE SEQUENCE [LARGE SCALE GENOMIC DNA]</scope>
    <source>
        <strain evidence="1 2">MYSH2</strain>
    </source>
</reference>
<proteinExistence type="predicted"/>
<dbReference type="Proteomes" id="UP000264217">
    <property type="component" value="Unassembled WGS sequence"/>
</dbReference>